<dbReference type="Proteomes" id="UP000069241">
    <property type="component" value="Chromosome"/>
</dbReference>
<feature type="transmembrane region" description="Helical" evidence="5">
    <location>
        <begin position="132"/>
        <end position="158"/>
    </location>
</feature>
<dbReference type="PROSITE" id="PS51007">
    <property type="entry name" value="CYTC"/>
    <property type="match status" value="1"/>
</dbReference>
<keyword evidence="2 4" id="KW-0479">Metal-binding</keyword>
<name>A0A0X8JKP4_9BACT</name>
<sequence>MTQWNDLFLRMPLPESWQNGLLFVSFGLHLLFVLLMLGTALLGLLFFLQKCLTGEGGAQLWNKQIVHTHLGLKSLAVVLGVAPLLIVQVRYSHAFFTATGLFSYAWLAIIPLLIVAFLLIDAFGHKIEVNTWLAFICGVLGVGALLTVPAVFTGALALMERQALWPAFAAEGFSPDGAFAAHWLLRYLHILGAALVFGAAFHLFFSTRKHPEKAPRLRNWLFGATLAQVVIGLPLVFSVAADLNWSILWAVTVGAAAAMLALWALRPAAAPLTAVGPRSLLVLLPMIFVAMLVARQFLQDRVLAPGHAQAVAVREARSKALAPFRQQALAAFTVKLETVYDNGETIYDGACQPCHGTAGHGDGPVAGRLLVPAADLAAIRADREYIYGILKDGTPGSAMPYFRLYDKEKLDKVLDTLSTRFSMFAAAPKPAHEPDLEAQTVWEETCSVCHGTDGAPTPFGRTLRPEPPDLRRFSLTPERALTIITEGYPGTVMQPYRALPEEVRRDLVAIGNSFRIVPDSK</sequence>
<evidence type="ECO:0000256" key="1">
    <source>
        <dbReference type="ARBA" id="ARBA00022617"/>
    </source>
</evidence>
<evidence type="ECO:0000259" key="6">
    <source>
        <dbReference type="PROSITE" id="PS51007"/>
    </source>
</evidence>
<dbReference type="GO" id="GO:0020037">
    <property type="term" value="F:heme binding"/>
    <property type="evidence" value="ECO:0007669"/>
    <property type="project" value="InterPro"/>
</dbReference>
<organism evidence="7 8">
    <name type="scientific">Desulfovibrio fairfieldensis</name>
    <dbReference type="NCBI Taxonomy" id="44742"/>
    <lineage>
        <taxon>Bacteria</taxon>
        <taxon>Pseudomonadati</taxon>
        <taxon>Thermodesulfobacteriota</taxon>
        <taxon>Desulfovibrionia</taxon>
        <taxon>Desulfovibrionales</taxon>
        <taxon>Desulfovibrionaceae</taxon>
        <taxon>Desulfovibrio</taxon>
    </lineage>
</organism>
<dbReference type="SUPFAM" id="SSF46626">
    <property type="entry name" value="Cytochrome c"/>
    <property type="match status" value="2"/>
</dbReference>
<evidence type="ECO:0000256" key="3">
    <source>
        <dbReference type="ARBA" id="ARBA00023004"/>
    </source>
</evidence>
<feature type="transmembrane region" description="Helical" evidence="5">
    <location>
        <begin position="70"/>
        <end position="89"/>
    </location>
</feature>
<evidence type="ECO:0000313" key="7">
    <source>
        <dbReference type="EMBL" id="AMD90372.1"/>
    </source>
</evidence>
<dbReference type="Pfam" id="PF13442">
    <property type="entry name" value="Cytochrome_CBB3"/>
    <property type="match status" value="2"/>
</dbReference>
<evidence type="ECO:0000256" key="4">
    <source>
        <dbReference type="PROSITE-ProRule" id="PRU00433"/>
    </source>
</evidence>
<feature type="domain" description="Cytochrome c" evidence="6">
    <location>
        <begin position="338"/>
        <end position="421"/>
    </location>
</feature>
<feature type="transmembrane region" description="Helical" evidence="5">
    <location>
        <begin position="101"/>
        <end position="120"/>
    </location>
</feature>
<feature type="transmembrane region" description="Helical" evidence="5">
    <location>
        <begin position="184"/>
        <end position="205"/>
    </location>
</feature>
<keyword evidence="5" id="KW-0812">Transmembrane</keyword>
<feature type="transmembrane region" description="Helical" evidence="5">
    <location>
        <begin position="217"/>
        <end position="241"/>
    </location>
</feature>
<keyword evidence="5" id="KW-0472">Membrane</keyword>
<dbReference type="GO" id="GO:0009055">
    <property type="term" value="F:electron transfer activity"/>
    <property type="evidence" value="ECO:0007669"/>
    <property type="project" value="InterPro"/>
</dbReference>
<dbReference type="InterPro" id="IPR009056">
    <property type="entry name" value="Cyt_c-like_dom"/>
</dbReference>
<proteinExistence type="predicted"/>
<keyword evidence="3 4" id="KW-0408">Iron</keyword>
<feature type="transmembrane region" description="Helical" evidence="5">
    <location>
        <begin position="280"/>
        <end position="298"/>
    </location>
</feature>
<evidence type="ECO:0000256" key="2">
    <source>
        <dbReference type="ARBA" id="ARBA00022723"/>
    </source>
</evidence>
<dbReference type="AlphaFoldDB" id="A0A0X8JKP4"/>
<keyword evidence="5" id="KW-1133">Transmembrane helix</keyword>
<evidence type="ECO:0000313" key="8">
    <source>
        <dbReference type="Proteomes" id="UP000069241"/>
    </source>
</evidence>
<feature type="transmembrane region" description="Helical" evidence="5">
    <location>
        <begin position="247"/>
        <end position="268"/>
    </location>
</feature>
<keyword evidence="1 4" id="KW-0349">Heme</keyword>
<accession>A0A0X8JKP4</accession>
<dbReference type="KEGG" id="dfi:AXF13_09720"/>
<dbReference type="RefSeq" id="WP_062252949.1">
    <property type="nucleotide sequence ID" value="NZ_CP014229.1"/>
</dbReference>
<dbReference type="GO" id="GO:0046872">
    <property type="term" value="F:metal ion binding"/>
    <property type="evidence" value="ECO:0007669"/>
    <property type="project" value="UniProtKB-KW"/>
</dbReference>
<reference evidence="8" key="1">
    <citation type="submission" date="2016-02" db="EMBL/GenBank/DDBJ databases">
        <authorList>
            <person name="Holder M.E."/>
            <person name="Ajami N.J."/>
            <person name="Petrosino J.F."/>
        </authorList>
    </citation>
    <scope>NUCLEOTIDE SEQUENCE [LARGE SCALE GENOMIC DNA]</scope>
    <source>
        <strain evidence="8">CCUG 45958</strain>
    </source>
</reference>
<protein>
    <recommendedName>
        <fullName evidence="6">Cytochrome c domain-containing protein</fullName>
    </recommendedName>
</protein>
<dbReference type="STRING" id="44742.AXF13_09720"/>
<dbReference type="EMBL" id="CP014229">
    <property type="protein sequence ID" value="AMD90372.1"/>
    <property type="molecule type" value="Genomic_DNA"/>
</dbReference>
<feature type="transmembrane region" description="Helical" evidence="5">
    <location>
        <begin position="20"/>
        <end position="49"/>
    </location>
</feature>
<dbReference type="Gene3D" id="1.10.760.10">
    <property type="entry name" value="Cytochrome c-like domain"/>
    <property type="match status" value="2"/>
</dbReference>
<dbReference type="InterPro" id="IPR036909">
    <property type="entry name" value="Cyt_c-like_dom_sf"/>
</dbReference>
<keyword evidence="8" id="KW-1185">Reference proteome</keyword>
<gene>
    <name evidence="7" type="ORF">AXF13_09720</name>
</gene>
<evidence type="ECO:0000256" key="5">
    <source>
        <dbReference type="SAM" id="Phobius"/>
    </source>
</evidence>